<evidence type="ECO:0000313" key="9">
    <source>
        <dbReference type="Proteomes" id="UP001642260"/>
    </source>
</evidence>
<dbReference type="PROSITE" id="PS50066">
    <property type="entry name" value="MADS_BOX_2"/>
    <property type="match status" value="1"/>
</dbReference>
<dbReference type="PANTHER" id="PTHR11945">
    <property type="entry name" value="MADS BOX PROTEIN"/>
    <property type="match status" value="1"/>
</dbReference>
<dbReference type="Proteomes" id="UP001642260">
    <property type="component" value="Unassembled WGS sequence"/>
</dbReference>
<evidence type="ECO:0000256" key="1">
    <source>
        <dbReference type="ARBA" id="ARBA00004123"/>
    </source>
</evidence>
<keyword evidence="3" id="KW-0238">DNA-binding</keyword>
<evidence type="ECO:0000256" key="2">
    <source>
        <dbReference type="ARBA" id="ARBA00023015"/>
    </source>
</evidence>
<keyword evidence="4" id="KW-0804">Transcription</keyword>
<dbReference type="PRINTS" id="PR00404">
    <property type="entry name" value="MADSDOMAIN"/>
</dbReference>
<name>A0ABC8L623_ERUVS</name>
<feature type="domain" description="MADS-box" evidence="7">
    <location>
        <begin position="5"/>
        <end position="66"/>
    </location>
</feature>
<comment type="caution">
    <text evidence="8">The sequence shown here is derived from an EMBL/GenBank/DDBJ whole genome shotgun (WGS) entry which is preliminary data.</text>
</comment>
<evidence type="ECO:0000313" key="8">
    <source>
        <dbReference type="EMBL" id="CAH8375766.1"/>
    </source>
</evidence>
<feature type="coiled-coil region" evidence="6">
    <location>
        <begin position="99"/>
        <end position="166"/>
    </location>
</feature>
<dbReference type="EMBL" id="CAKOAT010460709">
    <property type="protein sequence ID" value="CAH8375766.1"/>
    <property type="molecule type" value="Genomic_DNA"/>
</dbReference>
<keyword evidence="2" id="KW-0805">Transcription regulation</keyword>
<comment type="subcellular location">
    <subcellularLocation>
        <location evidence="1">Nucleus</location>
    </subcellularLocation>
</comment>
<keyword evidence="5" id="KW-0539">Nucleus</keyword>
<dbReference type="SMART" id="SM00432">
    <property type="entry name" value="MADS"/>
    <property type="match status" value="1"/>
</dbReference>
<evidence type="ECO:0000259" key="7">
    <source>
        <dbReference type="PROSITE" id="PS50066"/>
    </source>
</evidence>
<dbReference type="Pfam" id="PF00319">
    <property type="entry name" value="SRF-TF"/>
    <property type="match status" value="1"/>
</dbReference>
<dbReference type="InterPro" id="IPR002100">
    <property type="entry name" value="TF_MADSbox"/>
</dbReference>
<dbReference type="AlphaFoldDB" id="A0ABC8L623"/>
<dbReference type="GO" id="GO:0003677">
    <property type="term" value="F:DNA binding"/>
    <property type="evidence" value="ECO:0007669"/>
    <property type="project" value="UniProtKB-KW"/>
</dbReference>
<dbReference type="GO" id="GO:0005634">
    <property type="term" value="C:nucleus"/>
    <property type="evidence" value="ECO:0007669"/>
    <property type="project" value="UniProtKB-SubCell"/>
</dbReference>
<keyword evidence="9" id="KW-1185">Reference proteome</keyword>
<keyword evidence="6" id="KW-0175">Coiled coil</keyword>
<evidence type="ECO:0000256" key="6">
    <source>
        <dbReference type="SAM" id="Coils"/>
    </source>
</evidence>
<dbReference type="PANTHER" id="PTHR11945:SF821">
    <property type="entry name" value="AGAMOUS-LIKE 57"/>
    <property type="match status" value="1"/>
</dbReference>
<gene>
    <name evidence="8" type="ORF">ERUC_LOCUS32238</name>
</gene>
<protein>
    <recommendedName>
        <fullName evidence="7">MADS-box domain-containing protein</fullName>
    </recommendedName>
</protein>
<proteinExistence type="predicted"/>
<evidence type="ECO:0000256" key="4">
    <source>
        <dbReference type="ARBA" id="ARBA00023163"/>
    </source>
</evidence>
<dbReference type="Gene3D" id="3.40.1810.10">
    <property type="entry name" value="Transcription factor, MADS-box"/>
    <property type="match status" value="1"/>
</dbReference>
<organism evidence="8 9">
    <name type="scientific">Eruca vesicaria subsp. sativa</name>
    <name type="common">Garden rocket</name>
    <name type="synonym">Eruca sativa</name>
    <dbReference type="NCBI Taxonomy" id="29727"/>
    <lineage>
        <taxon>Eukaryota</taxon>
        <taxon>Viridiplantae</taxon>
        <taxon>Streptophyta</taxon>
        <taxon>Embryophyta</taxon>
        <taxon>Tracheophyta</taxon>
        <taxon>Spermatophyta</taxon>
        <taxon>Magnoliopsida</taxon>
        <taxon>eudicotyledons</taxon>
        <taxon>Gunneridae</taxon>
        <taxon>Pentapetalae</taxon>
        <taxon>rosids</taxon>
        <taxon>malvids</taxon>
        <taxon>Brassicales</taxon>
        <taxon>Brassicaceae</taxon>
        <taxon>Brassiceae</taxon>
        <taxon>Eruca</taxon>
    </lineage>
</organism>
<accession>A0ABC8L623</accession>
<reference evidence="8 9" key="1">
    <citation type="submission" date="2022-03" db="EMBL/GenBank/DDBJ databases">
        <authorList>
            <person name="Macdonald S."/>
            <person name="Ahmed S."/>
            <person name="Newling K."/>
        </authorList>
    </citation>
    <scope>NUCLEOTIDE SEQUENCE [LARGE SCALE GENOMIC DNA]</scope>
</reference>
<dbReference type="InterPro" id="IPR036879">
    <property type="entry name" value="TF_MADSbox_sf"/>
</dbReference>
<evidence type="ECO:0000256" key="5">
    <source>
        <dbReference type="ARBA" id="ARBA00023242"/>
    </source>
</evidence>
<dbReference type="SUPFAM" id="SSF55455">
    <property type="entry name" value="SRF-like"/>
    <property type="match status" value="1"/>
</dbReference>
<sequence>MKHTEGKQKIEMKSVEDYKARMITFLKRKAEIIKKMTEIIIAQCDEEVNFLAFTQAGKAHQFTHLSMEDVVNRVRSFVGLEPSGKDDTNVGSLVDANKRQKEEERKKQFADLVEELEMVQEEEKNFKESQSGWCNIPNEGLSMEDIKQKHQKLAELRGKLEAYLKTIT</sequence>
<evidence type="ECO:0000256" key="3">
    <source>
        <dbReference type="ARBA" id="ARBA00023125"/>
    </source>
</evidence>